<dbReference type="Proteomes" id="UP000476055">
    <property type="component" value="Unassembled WGS sequence"/>
</dbReference>
<comment type="caution">
    <text evidence="3">The sequence shown here is derived from an EMBL/GenBank/DDBJ whole genome shotgun (WGS) entry which is preliminary data.</text>
</comment>
<feature type="domain" description="DUF1980" evidence="2">
    <location>
        <begin position="182"/>
        <end position="305"/>
    </location>
</feature>
<dbReference type="Gene3D" id="3.40.50.300">
    <property type="entry name" value="P-loop containing nucleotide triphosphate hydrolases"/>
    <property type="match status" value="1"/>
</dbReference>
<organism evidence="3 4">
    <name type="scientific">Waltera intestinalis</name>
    <dbReference type="NCBI Taxonomy" id="2606635"/>
    <lineage>
        <taxon>Bacteria</taxon>
        <taxon>Bacillati</taxon>
        <taxon>Bacillota</taxon>
        <taxon>Clostridia</taxon>
        <taxon>Lachnospirales</taxon>
        <taxon>Lachnospiraceae</taxon>
        <taxon>Waltera</taxon>
    </lineage>
</organism>
<dbReference type="InterPro" id="IPR052955">
    <property type="entry name" value="UPF0703_membrane_permease"/>
</dbReference>
<evidence type="ECO:0000313" key="3">
    <source>
        <dbReference type="EMBL" id="MST56894.1"/>
    </source>
</evidence>
<dbReference type="AlphaFoldDB" id="A0A6L5YF20"/>
<dbReference type="PANTHER" id="PTHR40047:SF1">
    <property type="entry name" value="UPF0703 PROTEIN YCGQ"/>
    <property type="match status" value="1"/>
</dbReference>
<evidence type="ECO:0000259" key="2">
    <source>
        <dbReference type="Pfam" id="PF21537"/>
    </source>
</evidence>
<gene>
    <name evidence="3" type="ORF">FYJ59_01295</name>
</gene>
<feature type="domain" description="CobW/HypB/UreG nucleotide-binding" evidence="1">
    <location>
        <begin position="4"/>
        <end position="167"/>
    </location>
</feature>
<evidence type="ECO:0000259" key="1">
    <source>
        <dbReference type="Pfam" id="PF02492"/>
    </source>
</evidence>
<proteinExistence type="predicted"/>
<dbReference type="Pfam" id="PF21537">
    <property type="entry name" value="DUF1980_C"/>
    <property type="match status" value="1"/>
</dbReference>
<name>A0A6L5YF20_9FIRM</name>
<dbReference type="Pfam" id="PF02492">
    <property type="entry name" value="cobW"/>
    <property type="match status" value="1"/>
</dbReference>
<dbReference type="PANTHER" id="PTHR40047">
    <property type="entry name" value="UPF0703 PROTEIN YCGQ"/>
    <property type="match status" value="1"/>
</dbReference>
<dbReference type="InterPro" id="IPR048447">
    <property type="entry name" value="DUF1980_C"/>
</dbReference>
<dbReference type="RefSeq" id="WP_154494942.1">
    <property type="nucleotide sequence ID" value="NZ_VUMU01000001.1"/>
</dbReference>
<accession>A0A6L5YF20</accession>
<dbReference type="EMBL" id="VUMU01000001">
    <property type="protein sequence ID" value="MST56894.1"/>
    <property type="molecule type" value="Genomic_DNA"/>
</dbReference>
<reference evidence="3 4" key="1">
    <citation type="submission" date="2019-08" db="EMBL/GenBank/DDBJ databases">
        <title>In-depth cultivation of the pig gut microbiome towards novel bacterial diversity and tailored functional studies.</title>
        <authorList>
            <person name="Wylensek D."/>
            <person name="Hitch T.C.A."/>
            <person name="Clavel T."/>
        </authorList>
    </citation>
    <scope>NUCLEOTIDE SEQUENCE [LARGE SCALE GENOMIC DNA]</scope>
    <source>
        <strain evidence="3 4">WCA3-601-WT-6H</strain>
    </source>
</reference>
<dbReference type="SUPFAM" id="SSF52540">
    <property type="entry name" value="P-loop containing nucleoside triphosphate hydrolases"/>
    <property type="match status" value="1"/>
</dbReference>
<keyword evidence="4" id="KW-1185">Reference proteome</keyword>
<sequence>MTKPVYIINGFLESGKTEFITFTLGQPYFQIKGRTLLILCEEGENEYDPALLKKSRTDVVMIEEEEEFNPNHLIELEKQYKPARIIIEYNGMWNFKNMKLPWYWKVEQQITTIDGSTFPMYYTNMKSLLAEMIRKSEMIIFNRCDGIQDLNVYKRNIKAVNPAADVIFEDSNGEIDEIFEEDLPYDLSQDPIVLDNQGYGIWYLDSMDHLERYVGKNIQFLAMVLKPEEYPDGYFVPGRMAMTCCAEDMAFLGYACEYAGTKDLKQKEWVKVTAKVAKEYFADYKGEGPVLHAISVEKAKAPKDPVISFN</sequence>
<dbReference type="InterPro" id="IPR027417">
    <property type="entry name" value="P-loop_NTPase"/>
</dbReference>
<protein>
    <submittedName>
        <fullName evidence="3">GTPase</fullName>
    </submittedName>
</protein>
<dbReference type="InterPro" id="IPR003495">
    <property type="entry name" value="CobW/HypB/UreG_nucleotide-bd"/>
</dbReference>
<evidence type="ECO:0000313" key="4">
    <source>
        <dbReference type="Proteomes" id="UP000476055"/>
    </source>
</evidence>